<dbReference type="AlphaFoldDB" id="A0A1B1UST6"/>
<dbReference type="KEGG" id="bic:LMTR13_25635"/>
<name>A0A1B1UST6_9BRAD</name>
<dbReference type="Gene3D" id="3.40.50.1860">
    <property type="match status" value="1"/>
</dbReference>
<dbReference type="EMBL" id="CP016428">
    <property type="protein sequence ID" value="ANW05860.1"/>
    <property type="molecule type" value="Genomic_DNA"/>
</dbReference>
<dbReference type="Proteomes" id="UP000092839">
    <property type="component" value="Chromosome"/>
</dbReference>
<proteinExistence type="predicted"/>
<dbReference type="STRING" id="1274631.LMTR13_25635"/>
<keyword evidence="2" id="KW-1185">Reference proteome</keyword>
<evidence type="ECO:0008006" key="3">
    <source>
        <dbReference type="Google" id="ProtNLM"/>
    </source>
</evidence>
<organism evidence="1 2">
    <name type="scientific">Bradyrhizobium icense</name>
    <dbReference type="NCBI Taxonomy" id="1274631"/>
    <lineage>
        <taxon>Bacteria</taxon>
        <taxon>Pseudomonadati</taxon>
        <taxon>Pseudomonadota</taxon>
        <taxon>Alphaproteobacteria</taxon>
        <taxon>Hyphomicrobiales</taxon>
        <taxon>Nitrobacteraceae</taxon>
        <taxon>Bradyrhizobium</taxon>
    </lineage>
</organism>
<accession>A0A1B1UST6</accession>
<gene>
    <name evidence="1" type="ORF">LMTR13_25635</name>
</gene>
<evidence type="ECO:0000313" key="2">
    <source>
        <dbReference type="Proteomes" id="UP000092839"/>
    </source>
</evidence>
<reference evidence="1 2" key="1">
    <citation type="submission" date="2016-07" db="EMBL/GenBank/DDBJ databases">
        <title>Complete genome sequence of Bradyrhizobium icense LMTR 13T, a potential inoculant strain isolated from lima bean (Phaseolus lunatus) in Peru.</title>
        <authorList>
            <person name="Ormeno-Orrillo E."/>
            <person name="Duran D."/>
            <person name="Rogel M.A."/>
            <person name="Rey L."/>
            <person name="Imperial J."/>
            <person name="Ruiz-Argueso T."/>
            <person name="Martinez-Romero E."/>
        </authorList>
    </citation>
    <scope>NUCLEOTIDE SEQUENCE [LARGE SCALE GENOMIC DNA]</scope>
    <source>
        <strain evidence="1 2">LMTR 13</strain>
    </source>
</reference>
<sequence length="131" mass="13979">MSSLLLVPALLRQLSPAAKLAVVTSDSKQFREDLLGISHPDERARIVIGGIEDGVFYQNVMKSPPVPTDAAEIEKDVAACVARLRAANPEIAALLITCTGLPMVIPAIRRITGLPVYDITTLCRSTLSSLA</sequence>
<protein>
    <recommendedName>
        <fullName evidence="3">Asp/Glu racemase</fullName>
    </recommendedName>
</protein>
<evidence type="ECO:0000313" key="1">
    <source>
        <dbReference type="EMBL" id="ANW05860.1"/>
    </source>
</evidence>
<dbReference type="GO" id="GO:0016855">
    <property type="term" value="F:racemase and epimerase activity, acting on amino acids and derivatives"/>
    <property type="evidence" value="ECO:0007669"/>
    <property type="project" value="InterPro"/>
</dbReference>
<dbReference type="OrthoDB" id="5465390at2"/>
<dbReference type="InterPro" id="IPR001920">
    <property type="entry name" value="Asp/Glu_race"/>
</dbReference>